<dbReference type="Pfam" id="PF00179">
    <property type="entry name" value="UQ_con"/>
    <property type="match status" value="1"/>
</dbReference>
<dbReference type="InterPro" id="IPR000608">
    <property type="entry name" value="UBC"/>
</dbReference>
<organism evidence="2 3">
    <name type="scientific">Desmophyllum pertusum</name>
    <dbReference type="NCBI Taxonomy" id="174260"/>
    <lineage>
        <taxon>Eukaryota</taxon>
        <taxon>Metazoa</taxon>
        <taxon>Cnidaria</taxon>
        <taxon>Anthozoa</taxon>
        <taxon>Hexacorallia</taxon>
        <taxon>Scleractinia</taxon>
        <taxon>Caryophylliina</taxon>
        <taxon>Caryophylliidae</taxon>
        <taxon>Desmophyllum</taxon>
    </lineage>
</organism>
<evidence type="ECO:0000313" key="2">
    <source>
        <dbReference type="EMBL" id="KAJ7375751.1"/>
    </source>
</evidence>
<dbReference type="InterPro" id="IPR050113">
    <property type="entry name" value="Ub_conjugating_enzyme"/>
</dbReference>
<dbReference type="SMART" id="SM00212">
    <property type="entry name" value="UBCc"/>
    <property type="match status" value="1"/>
</dbReference>
<name>A0A9W9Z5S1_9CNID</name>
<feature type="non-terminal residue" evidence="2">
    <location>
        <position position="151"/>
    </location>
</feature>
<protein>
    <recommendedName>
        <fullName evidence="1">UBC core domain-containing protein</fullName>
    </recommendedName>
</protein>
<dbReference type="Gene3D" id="3.10.110.10">
    <property type="entry name" value="Ubiquitin Conjugating Enzyme"/>
    <property type="match status" value="2"/>
</dbReference>
<reference evidence="2" key="1">
    <citation type="submission" date="2023-01" db="EMBL/GenBank/DDBJ databases">
        <title>Genome assembly of the deep-sea coral Lophelia pertusa.</title>
        <authorList>
            <person name="Herrera S."/>
            <person name="Cordes E."/>
        </authorList>
    </citation>
    <scope>NUCLEOTIDE SEQUENCE</scope>
    <source>
        <strain evidence="2">USNM1676648</strain>
        <tissue evidence="2">Polyp</tissue>
    </source>
</reference>
<dbReference type="PANTHER" id="PTHR24067">
    <property type="entry name" value="UBIQUITIN-CONJUGATING ENZYME E2"/>
    <property type="match status" value="1"/>
</dbReference>
<feature type="domain" description="UBC core" evidence="1">
    <location>
        <begin position="60"/>
        <end position="118"/>
    </location>
</feature>
<proteinExistence type="predicted"/>
<comment type="caution">
    <text evidence="2">The sequence shown here is derived from an EMBL/GenBank/DDBJ whole genome shotgun (WGS) entry which is preliminary data.</text>
</comment>
<evidence type="ECO:0000259" key="1">
    <source>
        <dbReference type="Pfam" id="PF00179"/>
    </source>
</evidence>
<accession>A0A9W9Z5S1</accession>
<dbReference type="EMBL" id="MU826506">
    <property type="protein sequence ID" value="KAJ7375751.1"/>
    <property type="molecule type" value="Genomic_DNA"/>
</dbReference>
<keyword evidence="3" id="KW-1185">Reference proteome</keyword>
<dbReference type="Proteomes" id="UP001163046">
    <property type="component" value="Unassembled WGS sequence"/>
</dbReference>
<dbReference type="AlphaFoldDB" id="A0A9W9Z5S1"/>
<dbReference type="OrthoDB" id="269518at2759"/>
<evidence type="ECO:0000313" key="3">
    <source>
        <dbReference type="Proteomes" id="UP001163046"/>
    </source>
</evidence>
<sequence length="151" mass="16827">VQKELKQLQSLKPHGIEVTLPSDSLQIWEAVVPGSDESLYKDSLPVSDISRERVPVNSRHVCLGFLSEENWLPTRGVQDVLSALFSLLIRPELENAADQSLLNMYNNNRAVYEEKARKSAQDANVKTEIVGSQLLNLTSLAAVIFSFFSLT</sequence>
<dbReference type="InterPro" id="IPR016135">
    <property type="entry name" value="UBQ-conjugating_enzyme/RWD"/>
</dbReference>
<gene>
    <name evidence="2" type="ORF">OS493_039141</name>
</gene>
<dbReference type="SUPFAM" id="SSF54495">
    <property type="entry name" value="UBC-like"/>
    <property type="match status" value="1"/>
</dbReference>